<sequence>MFRKILVTVIIAIFLLVIASFYFFKNEKPTSEYPITRLEQKIIYINGRPLKVEIADEPHEQSRGLSGREFLKANEGMLFVFSQSDKHSFWMKDMKFPLDIIWIDEKKTMVDMAKNLSPEIFPATFSPSSPVKYVLEINAGWSDRHNIKVGDTISF</sequence>
<proteinExistence type="predicted"/>
<gene>
    <name evidence="2" type="ORF">A3B86_02905</name>
</gene>
<dbReference type="AlphaFoldDB" id="A0A1F8F101"/>
<comment type="caution">
    <text evidence="2">The sequence shown here is derived from an EMBL/GenBank/DDBJ whole genome shotgun (WGS) entry which is preliminary data.</text>
</comment>
<feature type="transmembrane region" description="Helical" evidence="1">
    <location>
        <begin position="5"/>
        <end position="24"/>
    </location>
</feature>
<dbReference type="Pfam" id="PF02643">
    <property type="entry name" value="DUF192"/>
    <property type="match status" value="1"/>
</dbReference>
<evidence type="ECO:0000313" key="2">
    <source>
        <dbReference type="EMBL" id="OGN06821.1"/>
    </source>
</evidence>
<name>A0A1F8F101_9BACT</name>
<keyword evidence="1" id="KW-0472">Membrane</keyword>
<dbReference type="EMBL" id="MGJN01000014">
    <property type="protein sequence ID" value="OGN06821.1"/>
    <property type="molecule type" value="Genomic_DNA"/>
</dbReference>
<dbReference type="Proteomes" id="UP000176834">
    <property type="component" value="Unassembled WGS sequence"/>
</dbReference>
<protein>
    <recommendedName>
        <fullName evidence="4">DUF192 domain-containing protein</fullName>
    </recommendedName>
</protein>
<dbReference type="Gene3D" id="2.60.120.1140">
    <property type="entry name" value="Protein of unknown function DUF192"/>
    <property type="match status" value="1"/>
</dbReference>
<dbReference type="PANTHER" id="PTHR37953:SF1">
    <property type="entry name" value="UPF0127 PROTEIN MJ1496"/>
    <property type="match status" value="1"/>
</dbReference>
<accession>A0A1F8F101</accession>
<dbReference type="PANTHER" id="PTHR37953">
    <property type="entry name" value="UPF0127 PROTEIN MJ1496"/>
    <property type="match status" value="1"/>
</dbReference>
<reference evidence="2 3" key="1">
    <citation type="journal article" date="2016" name="Nat. Commun.">
        <title>Thousands of microbial genomes shed light on interconnected biogeochemical processes in an aquifer system.</title>
        <authorList>
            <person name="Anantharaman K."/>
            <person name="Brown C.T."/>
            <person name="Hug L.A."/>
            <person name="Sharon I."/>
            <person name="Castelle C.J."/>
            <person name="Probst A.J."/>
            <person name="Thomas B.C."/>
            <person name="Singh A."/>
            <person name="Wilkins M.J."/>
            <person name="Karaoz U."/>
            <person name="Brodie E.L."/>
            <person name="Williams K.H."/>
            <person name="Hubbard S.S."/>
            <person name="Banfield J.F."/>
        </authorList>
    </citation>
    <scope>NUCLEOTIDE SEQUENCE [LARGE SCALE GENOMIC DNA]</scope>
</reference>
<dbReference type="InterPro" id="IPR003795">
    <property type="entry name" value="DUF192"/>
</dbReference>
<keyword evidence="1" id="KW-0812">Transmembrane</keyword>
<keyword evidence="1" id="KW-1133">Transmembrane helix</keyword>
<evidence type="ECO:0008006" key="4">
    <source>
        <dbReference type="Google" id="ProtNLM"/>
    </source>
</evidence>
<dbReference type="InterPro" id="IPR038695">
    <property type="entry name" value="Saro_0823-like_sf"/>
</dbReference>
<evidence type="ECO:0000313" key="3">
    <source>
        <dbReference type="Proteomes" id="UP000176834"/>
    </source>
</evidence>
<evidence type="ECO:0000256" key="1">
    <source>
        <dbReference type="SAM" id="Phobius"/>
    </source>
</evidence>
<organism evidence="2 3">
    <name type="scientific">Candidatus Yanofskybacteria bacterium RIFCSPHIGHO2_02_FULL_38_22b</name>
    <dbReference type="NCBI Taxonomy" id="1802673"/>
    <lineage>
        <taxon>Bacteria</taxon>
        <taxon>Candidatus Yanofskyibacteriota</taxon>
    </lineage>
</organism>